<keyword evidence="6" id="KW-0464">Manganese</keyword>
<evidence type="ECO:0000256" key="6">
    <source>
        <dbReference type="ARBA" id="ARBA00023211"/>
    </source>
</evidence>
<organism evidence="8">
    <name type="scientific">marine metagenome</name>
    <dbReference type="NCBI Taxonomy" id="408172"/>
    <lineage>
        <taxon>unclassified sequences</taxon>
        <taxon>metagenomes</taxon>
        <taxon>ecological metagenomes</taxon>
    </lineage>
</organism>
<reference evidence="8" key="1">
    <citation type="submission" date="2018-05" db="EMBL/GenBank/DDBJ databases">
        <authorList>
            <person name="Lanie J.A."/>
            <person name="Ng W.-L."/>
            <person name="Kazmierczak K.M."/>
            <person name="Andrzejewski T.M."/>
            <person name="Davidsen T.M."/>
            <person name="Wayne K.J."/>
            <person name="Tettelin H."/>
            <person name="Glass J.I."/>
            <person name="Rusch D."/>
            <person name="Podicherti R."/>
            <person name="Tsui H.-C.T."/>
            <person name="Winkler M.E."/>
        </authorList>
    </citation>
    <scope>NUCLEOTIDE SEQUENCE</scope>
</reference>
<name>A0A382AL74_9ZZZZ</name>
<feature type="domain" description="Nudix hydrolase" evidence="7">
    <location>
        <begin position="1"/>
        <end position="125"/>
    </location>
</feature>
<evidence type="ECO:0000256" key="3">
    <source>
        <dbReference type="ARBA" id="ARBA00022723"/>
    </source>
</evidence>
<evidence type="ECO:0000256" key="5">
    <source>
        <dbReference type="ARBA" id="ARBA00022842"/>
    </source>
</evidence>
<comment type="cofactor">
    <cofactor evidence="2">
        <name>Mg(2+)</name>
        <dbReference type="ChEBI" id="CHEBI:18420"/>
    </cofactor>
</comment>
<dbReference type="PANTHER" id="PTHR12318:SF0">
    <property type="entry name" value="ACYL-COENZYME A DIPHOSPHATASE NUDT19"/>
    <property type="match status" value="1"/>
</dbReference>
<proteinExistence type="predicted"/>
<sequence>PDLRFMGGYWVFPGGRVDTADYAKAPVSDLHGPARQAAVREAKEESGVQVSPTNLHLLCQWTTPTTSPIRFATWFFAALCPTDTVRIDGGEIHEHRWQRPEDALRAHRAQELQFANPTFALSTRLAGHATTRDILSFVDTWPLERMLGRIHPIENGRVALYAEDCGYESGAVDCPGPRHRIWMRAGAWRYERAF</sequence>
<keyword evidence="3" id="KW-0479">Metal-binding</keyword>
<gene>
    <name evidence="8" type="ORF">METZ01_LOCUS155072</name>
</gene>
<dbReference type="EMBL" id="UINC01025851">
    <property type="protein sequence ID" value="SVB02218.1"/>
    <property type="molecule type" value="Genomic_DNA"/>
</dbReference>
<dbReference type="InterPro" id="IPR039121">
    <property type="entry name" value="NUDT19"/>
</dbReference>
<dbReference type="InterPro" id="IPR000086">
    <property type="entry name" value="NUDIX_hydrolase_dom"/>
</dbReference>
<dbReference type="GO" id="GO:0046872">
    <property type="term" value="F:metal ion binding"/>
    <property type="evidence" value="ECO:0007669"/>
    <property type="project" value="UniProtKB-KW"/>
</dbReference>
<dbReference type="Gene3D" id="3.90.79.10">
    <property type="entry name" value="Nucleoside Triphosphate Pyrophosphohydrolase"/>
    <property type="match status" value="2"/>
</dbReference>
<keyword evidence="4" id="KW-0378">Hydrolase</keyword>
<dbReference type="AlphaFoldDB" id="A0A382AL74"/>
<dbReference type="PROSITE" id="PS51462">
    <property type="entry name" value="NUDIX"/>
    <property type="match status" value="1"/>
</dbReference>
<dbReference type="InterPro" id="IPR015797">
    <property type="entry name" value="NUDIX_hydrolase-like_dom_sf"/>
</dbReference>
<evidence type="ECO:0000313" key="8">
    <source>
        <dbReference type="EMBL" id="SVB02218.1"/>
    </source>
</evidence>
<protein>
    <recommendedName>
        <fullName evidence="7">Nudix hydrolase domain-containing protein</fullName>
    </recommendedName>
</protein>
<accession>A0A382AL74</accession>
<dbReference type="Pfam" id="PF00293">
    <property type="entry name" value="NUDIX"/>
    <property type="match status" value="1"/>
</dbReference>
<evidence type="ECO:0000256" key="2">
    <source>
        <dbReference type="ARBA" id="ARBA00001946"/>
    </source>
</evidence>
<dbReference type="SUPFAM" id="SSF55811">
    <property type="entry name" value="Nudix"/>
    <property type="match status" value="1"/>
</dbReference>
<dbReference type="GO" id="GO:0016818">
    <property type="term" value="F:hydrolase activity, acting on acid anhydrides, in phosphorus-containing anhydrides"/>
    <property type="evidence" value="ECO:0007669"/>
    <property type="project" value="InterPro"/>
</dbReference>
<feature type="non-terminal residue" evidence="8">
    <location>
        <position position="1"/>
    </location>
</feature>
<comment type="cofactor">
    <cofactor evidence="1">
        <name>Mn(2+)</name>
        <dbReference type="ChEBI" id="CHEBI:29035"/>
    </cofactor>
</comment>
<keyword evidence="5" id="KW-0460">Magnesium</keyword>
<evidence type="ECO:0000259" key="7">
    <source>
        <dbReference type="PROSITE" id="PS51462"/>
    </source>
</evidence>
<evidence type="ECO:0000256" key="1">
    <source>
        <dbReference type="ARBA" id="ARBA00001936"/>
    </source>
</evidence>
<dbReference type="PANTHER" id="PTHR12318">
    <property type="entry name" value="TESTOSTERONE-REGULATED PROTEIN RP2"/>
    <property type="match status" value="1"/>
</dbReference>
<evidence type="ECO:0000256" key="4">
    <source>
        <dbReference type="ARBA" id="ARBA00022801"/>
    </source>
</evidence>